<dbReference type="AlphaFoldDB" id="A0A498C1G8"/>
<dbReference type="CDD" id="cd00077">
    <property type="entry name" value="HDc"/>
    <property type="match status" value="1"/>
</dbReference>
<dbReference type="InterPro" id="IPR012676">
    <property type="entry name" value="TGS-like"/>
</dbReference>
<dbReference type="FunFam" id="3.10.20.30:FF:000002">
    <property type="entry name" value="GTP pyrophosphokinase (RelA/SpoT)"/>
    <property type="match status" value="1"/>
</dbReference>
<dbReference type="NCBIfam" id="NF008303">
    <property type="entry name" value="PRK11092.1"/>
    <property type="match status" value="1"/>
</dbReference>
<dbReference type="CDD" id="cd05399">
    <property type="entry name" value="NT_Rel-Spo_like"/>
    <property type="match status" value="1"/>
</dbReference>
<feature type="domain" description="HD" evidence="7">
    <location>
        <begin position="63"/>
        <end position="162"/>
    </location>
</feature>
<dbReference type="Pfam" id="PF13291">
    <property type="entry name" value="ACT_4"/>
    <property type="match status" value="1"/>
</dbReference>
<dbReference type="GO" id="GO:0008893">
    <property type="term" value="F:guanosine-3',5'-bis(diphosphate) 3'-diphosphatase activity"/>
    <property type="evidence" value="ECO:0007669"/>
    <property type="project" value="UniProtKB-EC"/>
</dbReference>
<dbReference type="InterPro" id="IPR007685">
    <property type="entry name" value="RelA_SpoT"/>
</dbReference>
<evidence type="ECO:0000313" key="9">
    <source>
        <dbReference type="EMBL" id="RLK48296.1"/>
    </source>
</evidence>
<dbReference type="PANTHER" id="PTHR21262">
    <property type="entry name" value="GUANOSINE-3',5'-BIS DIPHOSPHATE 3'-PYROPHOSPHOHYDROLASE"/>
    <property type="match status" value="1"/>
</dbReference>
<keyword evidence="1" id="KW-0378">Hydrolase</keyword>
<dbReference type="PANTHER" id="PTHR21262:SF36">
    <property type="entry name" value="BIFUNCTIONAL (P)PPGPP SYNTHASE_HYDROLASE SPOT"/>
    <property type="match status" value="1"/>
</dbReference>
<dbReference type="GO" id="GO:0015949">
    <property type="term" value="P:nucleobase-containing small molecule interconversion"/>
    <property type="evidence" value="ECO:0007669"/>
    <property type="project" value="UniProtKB-ARBA"/>
</dbReference>
<evidence type="ECO:0000256" key="2">
    <source>
        <dbReference type="ARBA" id="ARBA00024329"/>
    </source>
</evidence>
<dbReference type="EC" id="3.1.7.2" evidence="3"/>
<keyword evidence="10" id="KW-1185">Reference proteome</keyword>
<dbReference type="FunFam" id="1.10.3210.10:FF:000001">
    <property type="entry name" value="GTP pyrophosphokinase RelA"/>
    <property type="match status" value="1"/>
</dbReference>
<evidence type="ECO:0000256" key="5">
    <source>
        <dbReference type="RuleBase" id="RU003847"/>
    </source>
</evidence>
<dbReference type="NCBIfam" id="TIGR00691">
    <property type="entry name" value="spoT_relA"/>
    <property type="match status" value="1"/>
</dbReference>
<evidence type="ECO:0000256" key="4">
    <source>
        <dbReference type="ARBA" id="ARBA00047968"/>
    </source>
</evidence>
<dbReference type="GO" id="GO:0005886">
    <property type="term" value="C:plasma membrane"/>
    <property type="evidence" value="ECO:0007669"/>
    <property type="project" value="TreeGrafter"/>
</dbReference>
<comment type="pathway">
    <text evidence="2">Purine metabolism; ppGpp biosynthesis; ppGpp from GDP: step 1/1.</text>
</comment>
<dbReference type="Pfam" id="PF19296">
    <property type="entry name" value="RelA_AH_RIS"/>
    <property type="match status" value="1"/>
</dbReference>
<dbReference type="Proteomes" id="UP000275461">
    <property type="component" value="Unassembled WGS sequence"/>
</dbReference>
<dbReference type="PROSITE" id="PS51671">
    <property type="entry name" value="ACT"/>
    <property type="match status" value="1"/>
</dbReference>
<sequence>MGRAEALSPREQRLSREPARRASELCSLLETYLEPKQVQQVYEAYRFGAEAHAGQRRLSGEPYITHPLAVARIMAEMRMDGDSIVAAILHDVIEDTPTAKEQLRNQFGEDVAELVDGVSKLTQIDFKSKAEAQAENFRKMVLAMARDIRVILIKLADRLHNMRTIWVMAPHKRRRIARETLEIYAPIAQRLGINTVRVELEDLGFAALYPLRYRVLKEKLRRQRGHRGEIIDKVCQVIEARMGEATIQGQVTGREKHLWSIYQKMQTKGLNFRDVFDVYGFRVLVDSVDACYRMLGVLHGIYKPRPGRVKDYIAIPKANGYQSLHTTLLGPHRIRLEVQVRTWEMDQVAESGIAAHWLYKSDGNGGNTAQVRAREWVKGLLEIQETAGNSLEFIENVKIDLLPDEIYVFTPKGEIMELPSGATAVDFAYAVHSDVGNACIAAKVDHRLTPLRTPLQTGQMVEIITAPVGRPNPVWLDFVVTAKARAAIRHSLKKLKQHEAEDLGRRMLDRALTSLSLSLEDLPADEVRERAIELGEKDLPTLLRAVGLGRRVPWVVAQKLAGIGQETPVEGEPVPLPHQADRQQLSIRGTEGTVVSFAKCCRPIPGDPILGFASAGRGVVVHHRDCRNVAASRKQADKWIDVQWEPEVEGSFSTVIAVDVVNERGVLATLATTIAEAEGNIDNVVIDERDAMISTVRFTLSVRDRRHLANIMRRLRVTRPVQRITRRKGN</sequence>
<evidence type="ECO:0000256" key="1">
    <source>
        <dbReference type="ARBA" id="ARBA00022801"/>
    </source>
</evidence>
<dbReference type="SMART" id="SM00954">
    <property type="entry name" value="RelA_SpoT"/>
    <property type="match status" value="1"/>
</dbReference>
<dbReference type="InterPro" id="IPR004811">
    <property type="entry name" value="RelA/Spo_fam"/>
</dbReference>
<comment type="function">
    <text evidence="5">In eubacteria ppGpp (guanosine 3'-diphosphate 5'-diphosphate) is a mediator of the stringent response that coordinates a variety of cellular activities in response to changes in nutritional abundance.</text>
</comment>
<dbReference type="PROSITE" id="PS51880">
    <property type="entry name" value="TGS"/>
    <property type="match status" value="1"/>
</dbReference>
<dbReference type="InterPro" id="IPR012675">
    <property type="entry name" value="Beta-grasp_dom_sf"/>
</dbReference>
<dbReference type="InterPro" id="IPR045600">
    <property type="entry name" value="RelA/SpoT_AH_RIS"/>
</dbReference>
<dbReference type="InterPro" id="IPR004095">
    <property type="entry name" value="TGS"/>
</dbReference>
<comment type="caution">
    <text evidence="9">The sequence shown here is derived from an EMBL/GenBank/DDBJ whole genome shotgun (WGS) entry which is preliminary data.</text>
</comment>
<evidence type="ECO:0000313" key="10">
    <source>
        <dbReference type="Proteomes" id="UP000275461"/>
    </source>
</evidence>
<dbReference type="SMART" id="SM00471">
    <property type="entry name" value="HDc"/>
    <property type="match status" value="1"/>
</dbReference>
<dbReference type="OrthoDB" id="9805041at2"/>
<evidence type="ECO:0000259" key="8">
    <source>
        <dbReference type="PROSITE" id="PS51880"/>
    </source>
</evidence>
<evidence type="ECO:0000259" key="7">
    <source>
        <dbReference type="PROSITE" id="PS51831"/>
    </source>
</evidence>
<comment type="catalytic activity">
    <reaction evidence="4">
        <text>guanosine 3',5'-bis(diphosphate) + H2O = GDP + diphosphate + H(+)</text>
        <dbReference type="Rhea" id="RHEA:14253"/>
        <dbReference type="ChEBI" id="CHEBI:15377"/>
        <dbReference type="ChEBI" id="CHEBI:15378"/>
        <dbReference type="ChEBI" id="CHEBI:33019"/>
        <dbReference type="ChEBI" id="CHEBI:58189"/>
        <dbReference type="ChEBI" id="CHEBI:77828"/>
        <dbReference type="EC" id="3.1.7.2"/>
    </reaction>
</comment>
<dbReference type="CDD" id="cd01668">
    <property type="entry name" value="TGS_RSH"/>
    <property type="match status" value="1"/>
</dbReference>
<dbReference type="InterPro" id="IPR033655">
    <property type="entry name" value="TGS_RelA/SpoT"/>
</dbReference>
<dbReference type="RefSeq" id="WP_121442697.1">
    <property type="nucleotide sequence ID" value="NZ_RCDA01000003.1"/>
</dbReference>
<evidence type="ECO:0000256" key="3">
    <source>
        <dbReference type="ARBA" id="ARBA00024387"/>
    </source>
</evidence>
<organism evidence="9 10">
    <name type="scientific">Alkalispirillum mobile</name>
    <dbReference type="NCBI Taxonomy" id="85925"/>
    <lineage>
        <taxon>Bacteria</taxon>
        <taxon>Pseudomonadati</taxon>
        <taxon>Pseudomonadota</taxon>
        <taxon>Gammaproteobacteria</taxon>
        <taxon>Chromatiales</taxon>
        <taxon>Ectothiorhodospiraceae</taxon>
        <taxon>Alkalispirillum</taxon>
    </lineage>
</organism>
<feature type="domain" description="TGS" evidence="8">
    <location>
        <begin position="404"/>
        <end position="465"/>
    </location>
</feature>
<dbReference type="Gene3D" id="3.30.460.10">
    <property type="entry name" value="Beta Polymerase, domain 2"/>
    <property type="match status" value="1"/>
</dbReference>
<reference evidence="9 10" key="1">
    <citation type="submission" date="2018-10" db="EMBL/GenBank/DDBJ databases">
        <title>Genomic Encyclopedia of Type Strains, Phase IV (KMG-IV): sequencing the most valuable type-strain genomes for metagenomic binning, comparative biology and taxonomic classification.</title>
        <authorList>
            <person name="Goeker M."/>
        </authorList>
    </citation>
    <scope>NUCLEOTIDE SEQUENCE [LARGE SCALE GENOMIC DNA]</scope>
    <source>
        <strain evidence="9 10">DSM 12769</strain>
    </source>
</reference>
<dbReference type="Pfam" id="PF02824">
    <property type="entry name" value="TGS"/>
    <property type="match status" value="1"/>
</dbReference>
<dbReference type="SUPFAM" id="SSF55021">
    <property type="entry name" value="ACT-like"/>
    <property type="match status" value="1"/>
</dbReference>
<dbReference type="Gene3D" id="3.10.20.30">
    <property type="match status" value="1"/>
</dbReference>
<comment type="similarity">
    <text evidence="5">Belongs to the relA/spoT family.</text>
</comment>
<evidence type="ECO:0000259" key="6">
    <source>
        <dbReference type="PROSITE" id="PS51671"/>
    </source>
</evidence>
<gene>
    <name evidence="9" type="ORF">DFR31_2175</name>
</gene>
<dbReference type="GO" id="GO:0008728">
    <property type="term" value="F:GTP diphosphokinase activity"/>
    <property type="evidence" value="ECO:0007669"/>
    <property type="project" value="TreeGrafter"/>
</dbReference>
<dbReference type="Gene3D" id="1.10.3210.10">
    <property type="entry name" value="Hypothetical protein af1432"/>
    <property type="match status" value="1"/>
</dbReference>
<dbReference type="Pfam" id="PF04607">
    <property type="entry name" value="RelA_SpoT"/>
    <property type="match status" value="1"/>
</dbReference>
<dbReference type="SUPFAM" id="SSF81301">
    <property type="entry name" value="Nucleotidyltransferase"/>
    <property type="match status" value="1"/>
</dbReference>
<dbReference type="SUPFAM" id="SSF109604">
    <property type="entry name" value="HD-domain/PDEase-like"/>
    <property type="match status" value="1"/>
</dbReference>
<dbReference type="InterPro" id="IPR003607">
    <property type="entry name" value="HD/PDEase_dom"/>
</dbReference>
<dbReference type="InterPro" id="IPR002912">
    <property type="entry name" value="ACT_dom"/>
</dbReference>
<dbReference type="SUPFAM" id="SSF81271">
    <property type="entry name" value="TGS-like"/>
    <property type="match status" value="1"/>
</dbReference>
<feature type="domain" description="ACT" evidence="6">
    <location>
        <begin position="655"/>
        <end position="729"/>
    </location>
</feature>
<dbReference type="GO" id="GO:0042594">
    <property type="term" value="P:response to starvation"/>
    <property type="evidence" value="ECO:0007669"/>
    <property type="project" value="TreeGrafter"/>
</dbReference>
<dbReference type="CDD" id="cd04876">
    <property type="entry name" value="ACT_RelA-SpoT"/>
    <property type="match status" value="1"/>
</dbReference>
<dbReference type="FunFam" id="3.30.460.10:FF:000001">
    <property type="entry name" value="GTP pyrophosphokinase RelA"/>
    <property type="match status" value="1"/>
</dbReference>
<dbReference type="GO" id="GO:0015970">
    <property type="term" value="P:guanosine tetraphosphate biosynthetic process"/>
    <property type="evidence" value="ECO:0007669"/>
    <property type="project" value="UniProtKB-UniPathway"/>
</dbReference>
<dbReference type="InterPro" id="IPR045865">
    <property type="entry name" value="ACT-like_dom_sf"/>
</dbReference>
<dbReference type="Gene3D" id="3.30.70.260">
    <property type="match status" value="1"/>
</dbReference>
<dbReference type="UniPathway" id="UPA00908">
    <property type="reaction ID" value="UER00886"/>
</dbReference>
<dbReference type="Pfam" id="PF13328">
    <property type="entry name" value="HD_4"/>
    <property type="match status" value="1"/>
</dbReference>
<dbReference type="EMBL" id="RCDA01000003">
    <property type="protein sequence ID" value="RLK48296.1"/>
    <property type="molecule type" value="Genomic_DNA"/>
</dbReference>
<accession>A0A498C1G8</accession>
<dbReference type="InterPro" id="IPR006674">
    <property type="entry name" value="HD_domain"/>
</dbReference>
<proteinExistence type="inferred from homology"/>
<protein>
    <recommendedName>
        <fullName evidence="3">guanosine-3',5'-bis(diphosphate) 3'-diphosphatase</fullName>
        <ecNumber evidence="3">3.1.7.2</ecNumber>
    </recommendedName>
</protein>
<dbReference type="PROSITE" id="PS51831">
    <property type="entry name" value="HD"/>
    <property type="match status" value="1"/>
</dbReference>
<name>A0A498C1G8_9GAMM</name>
<dbReference type="InterPro" id="IPR043519">
    <property type="entry name" value="NT_sf"/>
</dbReference>